<evidence type="ECO:0000313" key="2">
    <source>
        <dbReference type="Proteomes" id="UP000664521"/>
    </source>
</evidence>
<sequence length="402" mass="44506">MSSNRHVKLDFDLFADGIQHTPSREQSEAIMDLFPTAFKLSLSWLFLVVVCKQLPAKPWPVTIAGLPLYLTTDPDAEPMNYGLTARGPKLSVDSTIIRWQTPSMQTFQQLYDLFDSLNANINRIQWIGSCFLALAAEAPYPDWRSRLPFAVNKIRIGYIFGEQAVHEKAVRRKVPAGREIDKEAYSQLRPGLMIASGAISGEDNSDVMTTSGICLQSPSGKKYITVAKHGFPGGVGDEVWHPNRQGQKIAEVSKLFGETDIAMAELANVNYSREPFSAHDAPVNPFRNLLDATELRVGDLIFMDTPYNGHCEGIMAKIDVLRLSPGGRPADATEYVLGTFVYFGNGSDTLFSECCGAVIWNDQHDVLGQFSYQQDGGDEMCYCPSFNGLRLLGYTVADAQMH</sequence>
<dbReference type="Proteomes" id="UP000664521">
    <property type="component" value="Unassembled WGS sequence"/>
</dbReference>
<dbReference type="EMBL" id="CAJPDS010000059">
    <property type="protein sequence ID" value="CAF9931446.1"/>
    <property type="molecule type" value="Genomic_DNA"/>
</dbReference>
<reference evidence="1" key="1">
    <citation type="submission" date="2021-03" db="EMBL/GenBank/DDBJ databases">
        <authorList>
            <person name="Tagirdzhanova G."/>
        </authorList>
    </citation>
    <scope>NUCLEOTIDE SEQUENCE</scope>
</reference>
<comment type="caution">
    <text evidence="1">The sequence shown here is derived from an EMBL/GenBank/DDBJ whole genome shotgun (WGS) entry which is preliminary data.</text>
</comment>
<gene>
    <name evidence="1" type="ORF">HETSPECPRED_007872</name>
</gene>
<keyword evidence="2" id="KW-1185">Reference proteome</keyword>
<protein>
    <submittedName>
        <fullName evidence="1">Uncharacterized protein</fullName>
    </submittedName>
</protein>
<organism evidence="1 2">
    <name type="scientific">Heterodermia speciosa</name>
    <dbReference type="NCBI Taxonomy" id="116794"/>
    <lineage>
        <taxon>Eukaryota</taxon>
        <taxon>Fungi</taxon>
        <taxon>Dikarya</taxon>
        <taxon>Ascomycota</taxon>
        <taxon>Pezizomycotina</taxon>
        <taxon>Lecanoromycetes</taxon>
        <taxon>OSLEUM clade</taxon>
        <taxon>Lecanoromycetidae</taxon>
        <taxon>Caliciales</taxon>
        <taxon>Physciaceae</taxon>
        <taxon>Heterodermia</taxon>
    </lineage>
</organism>
<accession>A0A8H3G1K9</accession>
<dbReference type="OrthoDB" id="4155294at2759"/>
<name>A0A8H3G1K9_9LECA</name>
<proteinExistence type="predicted"/>
<evidence type="ECO:0000313" key="1">
    <source>
        <dbReference type="EMBL" id="CAF9931446.1"/>
    </source>
</evidence>
<dbReference type="AlphaFoldDB" id="A0A8H3G1K9"/>